<keyword evidence="1" id="KW-0732">Signal</keyword>
<accession>A0ABR7UVQ6</accession>
<dbReference type="EMBL" id="JABTCF010000001">
    <property type="protein sequence ID" value="MBD0776428.1"/>
    <property type="molecule type" value="Genomic_DNA"/>
</dbReference>
<feature type="chain" id="PRO_5045209335" evidence="1">
    <location>
        <begin position="24"/>
        <end position="160"/>
    </location>
</feature>
<evidence type="ECO:0000259" key="2">
    <source>
        <dbReference type="Pfam" id="PF13648"/>
    </source>
</evidence>
<evidence type="ECO:0000313" key="4">
    <source>
        <dbReference type="Proteomes" id="UP001166021"/>
    </source>
</evidence>
<feature type="domain" description="Lipocalin-like" evidence="2">
    <location>
        <begin position="31"/>
        <end position="139"/>
    </location>
</feature>
<name>A0ABR7UVQ6_9FLAO</name>
<dbReference type="Proteomes" id="UP001166021">
    <property type="component" value="Unassembled WGS sequence"/>
</dbReference>
<organism evidence="3 4">
    <name type="scientific">Maribacter aquimaris</name>
    <dbReference type="NCBI Taxonomy" id="2737171"/>
    <lineage>
        <taxon>Bacteria</taxon>
        <taxon>Pseudomonadati</taxon>
        <taxon>Bacteroidota</taxon>
        <taxon>Flavobacteriia</taxon>
        <taxon>Flavobacteriales</taxon>
        <taxon>Flavobacteriaceae</taxon>
        <taxon>Maribacter</taxon>
    </lineage>
</organism>
<dbReference type="PROSITE" id="PS51257">
    <property type="entry name" value="PROKAR_LIPOPROTEIN"/>
    <property type="match status" value="1"/>
</dbReference>
<comment type="caution">
    <text evidence="3">The sequence shown here is derived from an EMBL/GenBank/DDBJ whole genome shotgun (WGS) entry which is preliminary data.</text>
</comment>
<proteinExistence type="predicted"/>
<dbReference type="InterPro" id="IPR024311">
    <property type="entry name" value="Lipocalin-like"/>
</dbReference>
<dbReference type="Pfam" id="PF13648">
    <property type="entry name" value="Lipocalin_4"/>
    <property type="match status" value="1"/>
</dbReference>
<evidence type="ECO:0000313" key="3">
    <source>
        <dbReference type="EMBL" id="MBD0776428.1"/>
    </source>
</evidence>
<sequence>MKKIVVLIGIVGLLMTSCSVSKAAREKRNLLSGTWILEDVSYENNTGNFSSIIFNDAQDICFEGSNWFFRDNNSTGRYTIAPSSLCNGGDRYIRWSVVDREENYASQLQFKFIDAKNKDIDGGLGYRLNIDTLTPTNMILKSNNQVDGEQVTIVYNFTKK</sequence>
<keyword evidence="4" id="KW-1185">Reference proteome</keyword>
<gene>
    <name evidence="3" type="ORF">HPE56_01375</name>
</gene>
<reference evidence="3" key="1">
    <citation type="submission" date="2020-05" db="EMBL/GenBank/DDBJ databases">
        <title>The draft genome sequence of Maribacter sp. ANRC-HE7.</title>
        <authorList>
            <person name="Mu L."/>
        </authorList>
    </citation>
    <scope>NUCLEOTIDE SEQUENCE</scope>
    <source>
        <strain evidence="3">ANRC-HE7</strain>
    </source>
</reference>
<dbReference type="RefSeq" id="WP_188241975.1">
    <property type="nucleotide sequence ID" value="NZ_JABTCF010000001.1"/>
</dbReference>
<evidence type="ECO:0000256" key="1">
    <source>
        <dbReference type="SAM" id="SignalP"/>
    </source>
</evidence>
<feature type="signal peptide" evidence="1">
    <location>
        <begin position="1"/>
        <end position="23"/>
    </location>
</feature>
<protein>
    <submittedName>
        <fullName evidence="3">Lipocalin family protein</fullName>
    </submittedName>
</protein>